<evidence type="ECO:0000313" key="3">
    <source>
        <dbReference type="EMBL" id="KAJ0209762.1"/>
    </source>
</evidence>
<organism evidence="3 4">
    <name type="scientific">Lactuca sativa</name>
    <name type="common">Garden lettuce</name>
    <dbReference type="NCBI Taxonomy" id="4236"/>
    <lineage>
        <taxon>Eukaryota</taxon>
        <taxon>Viridiplantae</taxon>
        <taxon>Streptophyta</taxon>
        <taxon>Embryophyta</taxon>
        <taxon>Tracheophyta</taxon>
        <taxon>Spermatophyta</taxon>
        <taxon>Magnoliopsida</taxon>
        <taxon>eudicotyledons</taxon>
        <taxon>Gunneridae</taxon>
        <taxon>Pentapetalae</taxon>
        <taxon>asterids</taxon>
        <taxon>campanulids</taxon>
        <taxon>Asterales</taxon>
        <taxon>Asteraceae</taxon>
        <taxon>Cichorioideae</taxon>
        <taxon>Cichorieae</taxon>
        <taxon>Lactucinae</taxon>
        <taxon>Lactuca</taxon>
    </lineage>
</organism>
<dbReference type="PANTHER" id="PTHR24559">
    <property type="entry name" value="TRANSPOSON TY3-I GAG-POL POLYPROTEIN"/>
    <property type="match status" value="1"/>
</dbReference>
<dbReference type="Gene3D" id="3.30.70.270">
    <property type="match status" value="1"/>
</dbReference>
<comment type="caution">
    <text evidence="3">The sequence shown here is derived from an EMBL/GenBank/DDBJ whole genome shotgun (WGS) entry which is preliminary data.</text>
</comment>
<protein>
    <recommendedName>
        <fullName evidence="2">Reverse transcriptase domain-containing protein</fullName>
    </recommendedName>
</protein>
<name>A0A9R1XJ92_LACSA</name>
<dbReference type="CDD" id="cd01647">
    <property type="entry name" value="RT_LTR"/>
    <property type="match status" value="1"/>
</dbReference>
<evidence type="ECO:0000256" key="1">
    <source>
        <dbReference type="SAM" id="MobiDB-lite"/>
    </source>
</evidence>
<feature type="domain" description="Reverse transcriptase" evidence="2">
    <location>
        <begin position="129"/>
        <end position="288"/>
    </location>
</feature>
<dbReference type="InterPro" id="IPR053134">
    <property type="entry name" value="RNA-dir_DNA_polymerase"/>
</dbReference>
<dbReference type="InterPro" id="IPR043502">
    <property type="entry name" value="DNA/RNA_pol_sf"/>
</dbReference>
<gene>
    <name evidence="3" type="ORF">LSAT_V11C400219330</name>
</gene>
<dbReference type="EMBL" id="NBSK02000004">
    <property type="protein sequence ID" value="KAJ0209762.1"/>
    <property type="molecule type" value="Genomic_DNA"/>
</dbReference>
<accession>A0A9R1XJ92</accession>
<dbReference type="PANTHER" id="PTHR24559:SF444">
    <property type="entry name" value="REVERSE TRANSCRIPTASE DOMAIN-CONTAINING PROTEIN"/>
    <property type="match status" value="1"/>
</dbReference>
<reference evidence="3 4" key="1">
    <citation type="journal article" date="2017" name="Nat. Commun.">
        <title>Genome assembly with in vitro proximity ligation data and whole-genome triplication in lettuce.</title>
        <authorList>
            <person name="Reyes-Chin-Wo S."/>
            <person name="Wang Z."/>
            <person name="Yang X."/>
            <person name="Kozik A."/>
            <person name="Arikit S."/>
            <person name="Song C."/>
            <person name="Xia L."/>
            <person name="Froenicke L."/>
            <person name="Lavelle D.O."/>
            <person name="Truco M.J."/>
            <person name="Xia R."/>
            <person name="Zhu S."/>
            <person name="Xu C."/>
            <person name="Xu H."/>
            <person name="Xu X."/>
            <person name="Cox K."/>
            <person name="Korf I."/>
            <person name="Meyers B.C."/>
            <person name="Michelmore R.W."/>
        </authorList>
    </citation>
    <scope>NUCLEOTIDE SEQUENCE [LARGE SCALE GENOMIC DNA]</scope>
    <source>
        <strain evidence="4">cv. Salinas</strain>
        <tissue evidence="3">Seedlings</tissue>
    </source>
</reference>
<dbReference type="AlphaFoldDB" id="A0A9R1XJ92"/>
<keyword evidence="4" id="KW-1185">Reference proteome</keyword>
<proteinExistence type="predicted"/>
<dbReference type="Pfam" id="PF00078">
    <property type="entry name" value="RVT_1"/>
    <property type="match status" value="1"/>
</dbReference>
<dbReference type="InterPro" id="IPR000477">
    <property type="entry name" value="RT_dom"/>
</dbReference>
<dbReference type="InterPro" id="IPR043128">
    <property type="entry name" value="Rev_trsase/Diguanyl_cyclase"/>
</dbReference>
<dbReference type="Gene3D" id="3.10.10.10">
    <property type="entry name" value="HIV Type 1 Reverse Transcriptase, subunit A, domain 1"/>
    <property type="match status" value="1"/>
</dbReference>
<sequence>MKLTEITKETKKPRHDPAKGKEVINERYPDQLVSIGHNLPGHVREAMVNLLKRYKHVFAWTPTDMVGVDRKVIEHKLMIKPGVKEVKQKKRVQGGDRNRAINTEVAKLTEAGIVREAIFPTWIANPVMVRKQDGSWRMCIDFSDLNKACPKDFYPLPEIDQKVESLQGFKLKCFLDAYKGYHQILMSNEDEEKTTFYTYHGTFCYTKMPFGLKNAGATYQRLVELVFAKQIGRNIEVHVDDMVIKSPHEDRMLQDIEENFCTLEKTRIKLNPTKCTFGVEEGQFLGYYVTKQGIQPSPVKVDEFMETPPPGTLRDTQG</sequence>
<dbReference type="Proteomes" id="UP000235145">
    <property type="component" value="Unassembled WGS sequence"/>
</dbReference>
<evidence type="ECO:0000259" key="2">
    <source>
        <dbReference type="Pfam" id="PF00078"/>
    </source>
</evidence>
<feature type="region of interest" description="Disordered" evidence="1">
    <location>
        <begin position="1"/>
        <end position="20"/>
    </location>
</feature>
<evidence type="ECO:0000313" key="4">
    <source>
        <dbReference type="Proteomes" id="UP000235145"/>
    </source>
</evidence>
<dbReference type="SUPFAM" id="SSF56672">
    <property type="entry name" value="DNA/RNA polymerases"/>
    <property type="match status" value="1"/>
</dbReference>